<keyword evidence="7" id="KW-1185">Reference proteome</keyword>
<protein>
    <submittedName>
        <fullName evidence="4 5">Polysaccharide biosynthesis protein</fullName>
    </submittedName>
</protein>
<dbReference type="OrthoDB" id="9803111at2"/>
<evidence type="ECO:0000313" key="7">
    <source>
        <dbReference type="Proteomes" id="UP000231702"/>
    </source>
</evidence>
<evidence type="ECO:0000313" key="5">
    <source>
        <dbReference type="EMBL" id="SNY39419.1"/>
    </source>
</evidence>
<reference evidence="5 6" key="1">
    <citation type="submission" date="2017-09" db="EMBL/GenBank/DDBJ databases">
        <authorList>
            <person name="Ehlers B."/>
            <person name="Leendertz F.H."/>
        </authorList>
    </citation>
    <scope>NUCLEOTIDE SEQUENCE [LARGE SCALE GENOMIC DNA]</scope>
    <source>
        <strain evidence="5 6">CGMCC 1.12662</strain>
    </source>
</reference>
<accession>A0A285HUR2</accession>
<dbReference type="InterPro" id="IPR051203">
    <property type="entry name" value="Polysaccharide_Synthase-Rel"/>
</dbReference>
<evidence type="ECO:0000256" key="1">
    <source>
        <dbReference type="ARBA" id="ARBA00007430"/>
    </source>
</evidence>
<dbReference type="PANTHER" id="PTHR43318:SF1">
    <property type="entry name" value="POLYSACCHARIDE BIOSYNTHESIS PROTEIN EPSC-RELATED"/>
    <property type="match status" value="1"/>
</dbReference>
<dbReference type="EMBL" id="OBEA01000001">
    <property type="protein sequence ID" value="SNY39419.1"/>
    <property type="molecule type" value="Genomic_DNA"/>
</dbReference>
<reference evidence="4 7" key="2">
    <citation type="journal article" date="2018" name="Int. J. Syst. Evol. Microbiol.">
        <title>Pseudooceanicola lipolyticus sp. nov., a marine alphaproteobacterium, reclassification of Oceanicola flagellatus as Pseudooceanicola flagellatus comb. nov. and emended description of the genus Pseudooceanicola.</title>
        <authorList>
            <person name="Huang M.-M."/>
            <person name="Guo L.-L."/>
            <person name="Wu Y.-H."/>
            <person name="Lai Q.-L."/>
            <person name="Shao Z.-Z."/>
            <person name="Wang C.-S."/>
            <person name="Wu M."/>
            <person name="Xu X.-W."/>
        </authorList>
    </citation>
    <scope>NUCLEOTIDE SEQUENCE [LARGE SCALE GENOMIC DNA]</scope>
    <source>
        <strain evidence="4 7">Ar-45</strain>
    </source>
</reference>
<comment type="similarity">
    <text evidence="1">Belongs to the polysaccharide synthase family.</text>
</comment>
<dbReference type="AlphaFoldDB" id="A0A285HUR2"/>
<feature type="transmembrane region" description="Helical" evidence="2">
    <location>
        <begin position="106"/>
        <end position="132"/>
    </location>
</feature>
<evidence type="ECO:0000313" key="6">
    <source>
        <dbReference type="Proteomes" id="UP000231655"/>
    </source>
</evidence>
<sequence>MQGSNLRTLARWLTGLAPGHKALTLLALDGLAVAGAVVILDLVLPGGLPGPVALWAGLLFIGLGAVLSLHRMKLRDYQRQGLPRSLAQGLGLLVGLLPMLGGQPRMAQLLLLVGLSVALSLSGRIALLRLALIAHALARRPQQLLIWGAGRAGQQLAAALAGDEAQRVVGFLDDDARKQGRRLVGLPVHAPSRAGSLVARQQVDRVILALPRHAHGRARQALAGAGCEVMTLPGFAARLWGAERAPPDVTRLLGRAGLDRVLPEVRESYAGQVVLVTGAGGSIGAELSRQLARLGPARLILLDHSELALYDIARELEGIAPEVSAVLGSVCDAALVTELLQGRRVEVIFHAAAYKHVPLVEDNPLSGLENNVIGTRVLAEAAARSGVGRMILISTDKAVRPTSLMGASKRLAEEVVQDLAGRSTTTRFAMVRFGNVMGSSGSVVPLFAEQIARGGPVTVTHPEVTRYFMTAEEAVRLTLLAGAYACGGEVFVLDMGAPQKILHLARQMILGAGLTPRDADHPDGEIEIRFTGLRPGEKLEEELLIGDDMLPTPHPRILRAQEAHLSQIKVAAALSDLKRALENRDAAAARAAALHWAGGAVQQSGTGWQVPGGLPPPYAVSPRRLMQGQAGPRH</sequence>
<dbReference type="Gene3D" id="3.40.50.720">
    <property type="entry name" value="NAD(P)-binding Rossmann-like Domain"/>
    <property type="match status" value="2"/>
</dbReference>
<keyword evidence="2" id="KW-0812">Transmembrane</keyword>
<feature type="domain" description="Polysaccharide biosynthesis protein CapD-like" evidence="3">
    <location>
        <begin position="274"/>
        <end position="561"/>
    </location>
</feature>
<keyword evidence="2" id="KW-1133">Transmembrane helix</keyword>
<dbReference type="Proteomes" id="UP000231702">
    <property type="component" value="Unassembled WGS sequence"/>
</dbReference>
<dbReference type="CDD" id="cd05237">
    <property type="entry name" value="UDP_invert_4-6DH_SDR_e"/>
    <property type="match status" value="1"/>
</dbReference>
<dbReference type="SUPFAM" id="SSF51735">
    <property type="entry name" value="NAD(P)-binding Rossmann-fold domains"/>
    <property type="match status" value="2"/>
</dbReference>
<dbReference type="Proteomes" id="UP000231655">
    <property type="component" value="Unassembled WGS sequence"/>
</dbReference>
<dbReference type="InterPro" id="IPR036291">
    <property type="entry name" value="NAD(P)-bd_dom_sf"/>
</dbReference>
<evidence type="ECO:0000313" key="4">
    <source>
        <dbReference type="EMBL" id="PJE27483.1"/>
    </source>
</evidence>
<dbReference type="PANTHER" id="PTHR43318">
    <property type="entry name" value="UDP-N-ACETYLGLUCOSAMINE 4,6-DEHYDRATASE"/>
    <property type="match status" value="1"/>
</dbReference>
<dbReference type="EMBL" id="PGTD01000017">
    <property type="protein sequence ID" value="PJE27483.1"/>
    <property type="molecule type" value="Genomic_DNA"/>
</dbReference>
<feature type="transmembrane region" description="Helical" evidence="2">
    <location>
        <begin position="52"/>
        <end position="69"/>
    </location>
</feature>
<gene>
    <name evidence="4" type="ORF">CVM39_12895</name>
    <name evidence="5" type="ORF">SAMN06297129_0582</name>
</gene>
<dbReference type="InterPro" id="IPR003869">
    <property type="entry name" value="Polysac_CapD-like"/>
</dbReference>
<evidence type="ECO:0000256" key="2">
    <source>
        <dbReference type="SAM" id="Phobius"/>
    </source>
</evidence>
<name>A0A285HUR2_9RHOB</name>
<organism evidence="5 6">
    <name type="scientific">Pseudooceanicola antarcticus</name>
    <dbReference type="NCBI Taxonomy" id="1247613"/>
    <lineage>
        <taxon>Bacteria</taxon>
        <taxon>Pseudomonadati</taxon>
        <taxon>Pseudomonadota</taxon>
        <taxon>Alphaproteobacteria</taxon>
        <taxon>Rhodobacterales</taxon>
        <taxon>Paracoccaceae</taxon>
        <taxon>Pseudooceanicola</taxon>
    </lineage>
</organism>
<dbReference type="Pfam" id="PF02719">
    <property type="entry name" value="Polysacc_synt_2"/>
    <property type="match status" value="1"/>
</dbReference>
<keyword evidence="2" id="KW-0472">Membrane</keyword>
<feature type="transmembrane region" description="Helical" evidence="2">
    <location>
        <begin position="21"/>
        <end position="40"/>
    </location>
</feature>
<evidence type="ECO:0000259" key="3">
    <source>
        <dbReference type="Pfam" id="PF02719"/>
    </source>
</evidence>
<proteinExistence type="inferred from homology"/>
<dbReference type="RefSeq" id="WP_097144354.1">
    <property type="nucleotide sequence ID" value="NZ_OBEA01000001.1"/>
</dbReference>